<accession>A0A5E4LWX2</accession>
<dbReference type="AlphaFoldDB" id="A0A5E4LWX2"/>
<keyword evidence="1" id="KW-0004">4Fe-4S</keyword>
<dbReference type="InterPro" id="IPR010614">
    <property type="entry name" value="RAD3-like_helicase_DEAD"/>
</dbReference>
<dbReference type="GO" id="GO:0005524">
    <property type="term" value="F:ATP binding"/>
    <property type="evidence" value="ECO:0007669"/>
    <property type="project" value="UniProtKB-KW"/>
</dbReference>
<dbReference type="SMART" id="SM00491">
    <property type="entry name" value="HELICc2"/>
    <property type="match status" value="1"/>
</dbReference>
<dbReference type="GO" id="GO:0003677">
    <property type="term" value="F:DNA binding"/>
    <property type="evidence" value="ECO:0007669"/>
    <property type="project" value="UniProtKB-KW"/>
</dbReference>
<dbReference type="PROSITE" id="PS51193">
    <property type="entry name" value="HELICASE_ATP_BIND_2"/>
    <property type="match status" value="1"/>
</dbReference>
<dbReference type="SMART" id="SM00488">
    <property type="entry name" value="DEXDc2"/>
    <property type="match status" value="1"/>
</dbReference>
<keyword evidence="4" id="KW-0227">DNA damage</keyword>
<keyword evidence="11" id="KW-0234">DNA repair</keyword>
<dbReference type="EMBL" id="CABMJJ010000009">
    <property type="protein sequence ID" value="VVC04542.1"/>
    <property type="molecule type" value="Genomic_DNA"/>
</dbReference>
<gene>
    <name evidence="14" type="ORF">LFW2832_01031</name>
</gene>
<evidence type="ECO:0000256" key="11">
    <source>
        <dbReference type="ARBA" id="ARBA00023204"/>
    </source>
</evidence>
<evidence type="ECO:0000256" key="6">
    <source>
        <dbReference type="ARBA" id="ARBA00022806"/>
    </source>
</evidence>
<dbReference type="EC" id="3.6.4.12" evidence="14"/>
<sequence>MALYFRHDHVRASQKELMEDIHGALAAGQNFMAQAPTGLGKTDASISAALSYALENDLTVFFLTPKISQHKIALDVVNGIAKKHSLPVRGVDLLGRVHCCIDPSLSELDNDGFQTACIKKRKDKTCPFYTNSHGYGKLEQAKADFSFKKILATYGSGKSHHELIQAGRDSACCPYEWLIKLASISNVIIADYYHLLVPHISVPFLSKIKKSVDKSIVILDEAHNLSSRMRSSMSKNLSSFSFARAAKEMRYLKLDPEDLEQKFNSWAAGMLGGSKERTITSDDFLPVIETFGLTPEEAAVKLEEIGLEIILHSGKKSACLRLGHFISDWTVGDKNCVRILKTNGEHFFLSKKMLDPSPFTSLLNDFSSSILMSGTLLPLSMHRDVLGLDPSRTIMKTYTSPFAKENSVNIITKNITTKYSKRGTEGYLRIAKKIDAIVAKTPGGTAVFFPSYKVMDEVLPYLFSQNLHIQKPEMKPPEIRQLIKNFKNGGVLCGVQGGSLSEGVDYCEGEIKTIIVVGVALDEMGLEIQALIDYYDEKFGRGWDYGYLFPGTLKALQAAGRALRKETDRVAIVYMDERFNWPKYNAIFEPGTKFLLTQEPERAVNEFWRKV</sequence>
<dbReference type="InterPro" id="IPR002464">
    <property type="entry name" value="DNA/RNA_helicase_DEAH_CS"/>
</dbReference>
<dbReference type="GO" id="GO:0051539">
    <property type="term" value="F:4 iron, 4 sulfur cluster binding"/>
    <property type="evidence" value="ECO:0007669"/>
    <property type="project" value="UniProtKB-KW"/>
</dbReference>
<evidence type="ECO:0000256" key="3">
    <source>
        <dbReference type="ARBA" id="ARBA00022741"/>
    </source>
</evidence>
<reference evidence="14 15" key="1">
    <citation type="submission" date="2019-08" db="EMBL/GenBank/DDBJ databases">
        <authorList>
            <person name="Vazquez-Campos X."/>
        </authorList>
    </citation>
    <scope>NUCLEOTIDE SEQUENCE [LARGE SCALE GENOMIC DNA]</scope>
    <source>
        <strain evidence="14">LFW-283_2</strain>
    </source>
</reference>
<evidence type="ECO:0000256" key="7">
    <source>
        <dbReference type="ARBA" id="ARBA00022840"/>
    </source>
</evidence>
<dbReference type="Proteomes" id="UP000789941">
    <property type="component" value="Unassembled WGS sequence"/>
</dbReference>
<evidence type="ECO:0000256" key="12">
    <source>
        <dbReference type="ARBA" id="ARBA00023235"/>
    </source>
</evidence>
<protein>
    <submittedName>
        <fullName evidence="14">ATP-dependent DNA helicase</fullName>
        <ecNumber evidence="14">3.6.4.12</ecNumber>
    </submittedName>
</protein>
<dbReference type="InterPro" id="IPR027417">
    <property type="entry name" value="P-loop_NTPase"/>
</dbReference>
<keyword evidence="8" id="KW-0408">Iron</keyword>
<evidence type="ECO:0000256" key="9">
    <source>
        <dbReference type="ARBA" id="ARBA00023014"/>
    </source>
</evidence>
<dbReference type="GO" id="GO:0006281">
    <property type="term" value="P:DNA repair"/>
    <property type="evidence" value="ECO:0007669"/>
    <property type="project" value="UniProtKB-KW"/>
</dbReference>
<dbReference type="InterPro" id="IPR006555">
    <property type="entry name" value="ATP-dep_Helicase_C"/>
</dbReference>
<dbReference type="Gene3D" id="3.40.50.300">
    <property type="entry name" value="P-loop containing nucleotide triphosphate hydrolases"/>
    <property type="match status" value="2"/>
</dbReference>
<evidence type="ECO:0000259" key="13">
    <source>
        <dbReference type="PROSITE" id="PS51193"/>
    </source>
</evidence>
<evidence type="ECO:0000256" key="10">
    <source>
        <dbReference type="ARBA" id="ARBA00023125"/>
    </source>
</evidence>
<keyword evidence="2" id="KW-0479">Metal-binding</keyword>
<keyword evidence="9" id="KW-0411">Iron-sulfur</keyword>
<organism evidence="14 15">
    <name type="scientific">Candidatus Bilamarchaeum dharawalense</name>
    <dbReference type="NCBI Taxonomy" id="2885759"/>
    <lineage>
        <taxon>Archaea</taxon>
        <taxon>Candidatus Micrarchaeota</taxon>
        <taxon>Candidatus Micrarchaeia</taxon>
        <taxon>Candidatus Anstonellales</taxon>
        <taxon>Candidatus Bilamarchaeaceae</taxon>
        <taxon>Candidatus Bilamarchaeum</taxon>
    </lineage>
</organism>
<keyword evidence="7" id="KW-0067">ATP-binding</keyword>
<evidence type="ECO:0000256" key="4">
    <source>
        <dbReference type="ARBA" id="ARBA00022763"/>
    </source>
</evidence>
<dbReference type="InterPro" id="IPR042493">
    <property type="entry name" value="XPD_DNA_FeS"/>
</dbReference>
<evidence type="ECO:0000256" key="5">
    <source>
        <dbReference type="ARBA" id="ARBA00022801"/>
    </source>
</evidence>
<dbReference type="Pfam" id="PF13307">
    <property type="entry name" value="Helicase_C_2"/>
    <property type="match status" value="1"/>
</dbReference>
<evidence type="ECO:0000256" key="8">
    <source>
        <dbReference type="ARBA" id="ARBA00023004"/>
    </source>
</evidence>
<dbReference type="InterPro" id="IPR045028">
    <property type="entry name" value="DinG/Rad3-like"/>
</dbReference>
<evidence type="ECO:0000256" key="1">
    <source>
        <dbReference type="ARBA" id="ARBA00022485"/>
    </source>
</evidence>
<dbReference type="GO" id="GO:0043139">
    <property type="term" value="F:5'-3' DNA helicase activity"/>
    <property type="evidence" value="ECO:0007669"/>
    <property type="project" value="UniProtKB-EC"/>
</dbReference>
<proteinExistence type="predicted"/>
<dbReference type="GO" id="GO:0016887">
    <property type="term" value="F:ATP hydrolysis activity"/>
    <property type="evidence" value="ECO:0007669"/>
    <property type="project" value="RHEA"/>
</dbReference>
<feature type="domain" description="Helicase ATP-binding" evidence="13">
    <location>
        <begin position="1"/>
        <end position="271"/>
    </location>
</feature>
<evidence type="ECO:0000256" key="2">
    <source>
        <dbReference type="ARBA" id="ARBA00022723"/>
    </source>
</evidence>
<keyword evidence="5 14" id="KW-0378">Hydrolase</keyword>
<dbReference type="Gene3D" id="1.10.30.20">
    <property type="entry name" value="Bacterial XPD DNA helicase, FeS cluster domain"/>
    <property type="match status" value="1"/>
</dbReference>
<dbReference type="InterPro" id="IPR006554">
    <property type="entry name" value="Helicase-like_DEXD_c2"/>
</dbReference>
<dbReference type="SUPFAM" id="SSF52540">
    <property type="entry name" value="P-loop containing nucleoside triphosphate hydrolases"/>
    <property type="match status" value="1"/>
</dbReference>
<keyword evidence="10" id="KW-0238">DNA-binding</keyword>
<dbReference type="InterPro" id="IPR014013">
    <property type="entry name" value="Helic_SF1/SF2_ATP-bd_DinG/Rad3"/>
</dbReference>
<comment type="caution">
    <text evidence="14">The sequence shown here is derived from an EMBL/GenBank/DDBJ whole genome shotgun (WGS) entry which is preliminary data.</text>
</comment>
<dbReference type="GO" id="GO:0046872">
    <property type="term" value="F:metal ion binding"/>
    <property type="evidence" value="ECO:0007669"/>
    <property type="project" value="UniProtKB-KW"/>
</dbReference>
<dbReference type="PROSITE" id="PS00690">
    <property type="entry name" value="DEAH_ATP_HELICASE"/>
    <property type="match status" value="1"/>
</dbReference>
<keyword evidence="3" id="KW-0547">Nucleotide-binding</keyword>
<dbReference type="Pfam" id="PF06733">
    <property type="entry name" value="DEAD_2"/>
    <property type="match status" value="1"/>
</dbReference>
<keyword evidence="6 14" id="KW-0347">Helicase</keyword>
<name>A0A5E4LWX2_9ARCH</name>
<dbReference type="Gene3D" id="1.10.275.40">
    <property type="match status" value="1"/>
</dbReference>
<dbReference type="PANTHER" id="PTHR11472:SF34">
    <property type="entry name" value="REGULATOR OF TELOMERE ELONGATION HELICASE 1"/>
    <property type="match status" value="1"/>
</dbReference>
<dbReference type="PANTHER" id="PTHR11472">
    <property type="entry name" value="DNA REPAIR DEAD HELICASE RAD3/XP-D SUBFAMILY MEMBER"/>
    <property type="match status" value="1"/>
</dbReference>
<evidence type="ECO:0000313" key="15">
    <source>
        <dbReference type="Proteomes" id="UP000789941"/>
    </source>
</evidence>
<evidence type="ECO:0000313" key="14">
    <source>
        <dbReference type="EMBL" id="VVC04542.1"/>
    </source>
</evidence>
<keyword evidence="12" id="KW-0413">Isomerase</keyword>